<organism evidence="2 3">
    <name type="scientific">Amphimedon queenslandica</name>
    <name type="common">Sponge</name>
    <dbReference type="NCBI Taxonomy" id="400682"/>
    <lineage>
        <taxon>Eukaryota</taxon>
        <taxon>Metazoa</taxon>
        <taxon>Porifera</taxon>
        <taxon>Demospongiae</taxon>
        <taxon>Heteroscleromorpha</taxon>
        <taxon>Haplosclerida</taxon>
        <taxon>Niphatidae</taxon>
        <taxon>Amphimedon</taxon>
    </lineage>
</organism>
<evidence type="ECO:0000313" key="3">
    <source>
        <dbReference type="Proteomes" id="UP000007879"/>
    </source>
</evidence>
<reference evidence="3" key="1">
    <citation type="journal article" date="2010" name="Nature">
        <title>The Amphimedon queenslandica genome and the evolution of animal complexity.</title>
        <authorList>
            <person name="Srivastava M."/>
            <person name="Simakov O."/>
            <person name="Chapman J."/>
            <person name="Fahey B."/>
            <person name="Gauthier M.E."/>
            <person name="Mitros T."/>
            <person name="Richards G.S."/>
            <person name="Conaco C."/>
            <person name="Dacre M."/>
            <person name="Hellsten U."/>
            <person name="Larroux C."/>
            <person name="Putnam N.H."/>
            <person name="Stanke M."/>
            <person name="Adamska M."/>
            <person name="Darling A."/>
            <person name="Degnan S.M."/>
            <person name="Oakley T.H."/>
            <person name="Plachetzki D.C."/>
            <person name="Zhai Y."/>
            <person name="Adamski M."/>
            <person name="Calcino A."/>
            <person name="Cummins S.F."/>
            <person name="Goodstein D.M."/>
            <person name="Harris C."/>
            <person name="Jackson D.J."/>
            <person name="Leys S.P."/>
            <person name="Shu S."/>
            <person name="Woodcroft B.J."/>
            <person name="Vervoort M."/>
            <person name="Kosik K.S."/>
            <person name="Manning G."/>
            <person name="Degnan B.M."/>
            <person name="Rokhsar D.S."/>
        </authorList>
    </citation>
    <scope>NUCLEOTIDE SEQUENCE [LARGE SCALE GENOMIC DNA]</scope>
</reference>
<feature type="compositionally biased region" description="Polar residues" evidence="1">
    <location>
        <begin position="81"/>
        <end position="91"/>
    </location>
</feature>
<feature type="region of interest" description="Disordered" evidence="1">
    <location>
        <begin position="42"/>
        <end position="139"/>
    </location>
</feature>
<feature type="compositionally biased region" description="Low complexity" evidence="1">
    <location>
        <begin position="62"/>
        <end position="71"/>
    </location>
</feature>
<dbReference type="GeneID" id="109588108"/>
<name>A0AAN0JSK5_AMPQE</name>
<dbReference type="KEGG" id="aqu:109588108"/>
<evidence type="ECO:0000313" key="2">
    <source>
        <dbReference type="EnsemblMetazoa" id="XP_019859861.1"/>
    </source>
</evidence>
<keyword evidence="3" id="KW-1185">Reference proteome</keyword>
<dbReference type="RefSeq" id="XP_019859861.1">
    <property type="nucleotide sequence ID" value="XM_020004302.1"/>
</dbReference>
<proteinExistence type="predicted"/>
<feature type="compositionally biased region" description="Polar residues" evidence="1">
    <location>
        <begin position="118"/>
        <end position="139"/>
    </location>
</feature>
<dbReference type="AlphaFoldDB" id="A0AAN0JSK5"/>
<accession>A0AAN0JSK5</accession>
<reference evidence="2" key="2">
    <citation type="submission" date="2024-06" db="UniProtKB">
        <authorList>
            <consortium name="EnsemblMetazoa"/>
        </authorList>
    </citation>
    <scope>IDENTIFICATION</scope>
</reference>
<protein>
    <submittedName>
        <fullName evidence="2">Uncharacterized protein</fullName>
    </submittedName>
</protein>
<dbReference type="EnsemblMetazoa" id="XM_020004302.1">
    <property type="protein sequence ID" value="XP_019859861.1"/>
    <property type="gene ID" value="LOC109588108"/>
</dbReference>
<sequence>MKCKPFRDINELKSGYDTFTEAYVGFLQSGNVRRSLEQDIFRLQQHQSSSDAVEDEEETSQEEQQQNQQQRPQEEWMLICQRTSQLEPSNTTEEEHDWAEAARSYPDIDNAPHFIAQGRQNTRYTPFTTSATPNNLQGR</sequence>
<evidence type="ECO:0000256" key="1">
    <source>
        <dbReference type="SAM" id="MobiDB-lite"/>
    </source>
</evidence>
<dbReference type="Proteomes" id="UP000007879">
    <property type="component" value="Unassembled WGS sequence"/>
</dbReference>
<feature type="compositionally biased region" description="Acidic residues" evidence="1">
    <location>
        <begin position="52"/>
        <end position="61"/>
    </location>
</feature>